<organism evidence="1 2">
    <name type="scientific">Candidatus Nomurabacteria bacterium RIFCSPLOWO2_01_FULL_40_18</name>
    <dbReference type="NCBI Taxonomy" id="1801773"/>
    <lineage>
        <taxon>Bacteria</taxon>
        <taxon>Candidatus Nomuraibacteriota</taxon>
    </lineage>
</organism>
<reference evidence="1 2" key="1">
    <citation type="journal article" date="2016" name="Nat. Commun.">
        <title>Thousands of microbial genomes shed light on interconnected biogeochemical processes in an aquifer system.</title>
        <authorList>
            <person name="Anantharaman K."/>
            <person name="Brown C.T."/>
            <person name="Hug L.A."/>
            <person name="Sharon I."/>
            <person name="Castelle C.J."/>
            <person name="Probst A.J."/>
            <person name="Thomas B.C."/>
            <person name="Singh A."/>
            <person name="Wilkins M.J."/>
            <person name="Karaoz U."/>
            <person name="Brodie E.L."/>
            <person name="Williams K.H."/>
            <person name="Hubbard S.S."/>
            <person name="Banfield J.F."/>
        </authorList>
    </citation>
    <scope>NUCLEOTIDE SEQUENCE [LARGE SCALE GENOMIC DNA]</scope>
</reference>
<evidence type="ECO:0000313" key="2">
    <source>
        <dbReference type="Proteomes" id="UP000176629"/>
    </source>
</evidence>
<accession>A0A1F6XLW1</accession>
<dbReference type="EMBL" id="MFUX01000002">
    <property type="protein sequence ID" value="OGI95083.1"/>
    <property type="molecule type" value="Genomic_DNA"/>
</dbReference>
<protein>
    <submittedName>
        <fullName evidence="1">Uncharacterized protein</fullName>
    </submittedName>
</protein>
<proteinExistence type="predicted"/>
<dbReference type="STRING" id="1801773.A3A03_04010"/>
<comment type="caution">
    <text evidence="1">The sequence shown here is derived from an EMBL/GenBank/DDBJ whole genome shotgun (WGS) entry which is preliminary data.</text>
</comment>
<sequence>MEYKSENRICQNCKKDFVIESEDFNFYEKIKVPPPTFCPLCRAQRRAAFRNERKLFKVKDALSEDDIFSLYPDEGGNKSTTEAEWFGDNFDAMIYAKNYDFSKIFLKQLFELKKEVPVFSLRVEFMVNSPYSANATALKNSYLCFNSNTSEDCMYGNAIDFSKDCIDNSHVNHSERCYECFWSQNCYQCYFSIICADSFNLYFCRSCIGCSNCFGCMSLRKSSYCIFNKQYTKEEYEKRIAEMRLDTTSGLLKARQEARAFWLTKPVKNHQGLKNLSSTGSYVTNCKNVNDSYLVRDSENMRYCQYLQVPKNKDNYDVTNWGENIELGYESIDSGDNAYNNKFLRNCWPACRNNEYSMHNFSSSDCFGCVGLRKKQYCILNKQYTKEEYEKLVPKIKKHMDKMPLIDSQGLIYKYGEFFPMEFSSFGYNNTTAIQYFPMTKQEAEGKKYPWIEVGRGEYTITQKAFELPDSINDVTDQILQEVIECENCKNPYRILENELIFLRKEKMPIPNLCNECRHERRIADRLRMQLYDRFCMCAGVADETNTYTNTVSHVHKDLPCGEKFKTGYTPERPEIVYCEKCYQQEVY</sequence>
<name>A0A1F6XLW1_9BACT</name>
<gene>
    <name evidence="1" type="ORF">A3A03_04010</name>
</gene>
<dbReference type="Proteomes" id="UP000176629">
    <property type="component" value="Unassembled WGS sequence"/>
</dbReference>
<dbReference type="AlphaFoldDB" id="A0A1F6XLW1"/>
<evidence type="ECO:0000313" key="1">
    <source>
        <dbReference type="EMBL" id="OGI95083.1"/>
    </source>
</evidence>